<evidence type="ECO:0000313" key="2">
    <source>
        <dbReference type="Proteomes" id="UP000244906"/>
    </source>
</evidence>
<organism evidence="1 2">
    <name type="scientific">Pelagibaculum spongiae</name>
    <dbReference type="NCBI Taxonomy" id="2080658"/>
    <lineage>
        <taxon>Bacteria</taxon>
        <taxon>Pseudomonadati</taxon>
        <taxon>Pseudomonadota</taxon>
        <taxon>Gammaproteobacteria</taxon>
        <taxon>Oceanospirillales</taxon>
        <taxon>Pelagibaculum</taxon>
    </lineage>
</organism>
<proteinExistence type="predicted"/>
<gene>
    <name evidence="1" type="ORF">DC094_18125</name>
</gene>
<keyword evidence="2" id="KW-1185">Reference proteome</keyword>
<dbReference type="InterPro" id="IPR016084">
    <property type="entry name" value="Haem_Oase-like_multi-hlx"/>
</dbReference>
<dbReference type="SUPFAM" id="SSF48613">
    <property type="entry name" value="Heme oxygenase-like"/>
    <property type="match status" value="1"/>
</dbReference>
<dbReference type="Gene3D" id="1.20.910.10">
    <property type="entry name" value="Heme oxygenase-like"/>
    <property type="match status" value="1"/>
</dbReference>
<reference evidence="1 2" key="1">
    <citation type="submission" date="2018-04" db="EMBL/GenBank/DDBJ databases">
        <title>Thalassorhabdus spongiae gen. nov., sp. nov., isolated from a marine sponge in South-West Iceland.</title>
        <authorList>
            <person name="Knobloch S."/>
            <person name="Daussin A."/>
            <person name="Johannsson R."/>
            <person name="Marteinsson V.T."/>
        </authorList>
    </citation>
    <scope>NUCLEOTIDE SEQUENCE [LARGE SCALE GENOMIC DNA]</scope>
    <source>
        <strain evidence="1 2">Hp12</strain>
    </source>
</reference>
<dbReference type="OrthoDB" id="5177824at2"/>
<evidence type="ECO:0000313" key="1">
    <source>
        <dbReference type="EMBL" id="PVZ65400.1"/>
    </source>
</evidence>
<dbReference type="RefSeq" id="WP_116688537.1">
    <property type="nucleotide sequence ID" value="NZ_CAWNYD010000010.1"/>
</dbReference>
<protein>
    <submittedName>
        <fullName evidence="1">Biliverdin-producing heme oxygenase</fullName>
    </submittedName>
</protein>
<sequence>MSFYQTLQQSTETERNHLLSAPLIQRALSGEITPALYQAFLTQAYHHVRFTVPLLMSCGSKLSAEQEWLRKAIAEYIDEEYGHEQWILSDIEHAGGDKRTAAASIPSPATELMVSYAFDSIERVSPLAFFGMVQVLEGTSVALATQAADKIKDSLQLPEKAFSYLYSHGSLDQDHIEFFAGLMNQIIDENDQKIIIHAAKMFYRLYGDIFRSLTVLNTVANPTPNDALAEAV</sequence>
<dbReference type="Pfam" id="PF14518">
    <property type="entry name" value="Haem_oxygenas_2"/>
    <property type="match status" value="1"/>
</dbReference>
<dbReference type="Proteomes" id="UP000244906">
    <property type="component" value="Unassembled WGS sequence"/>
</dbReference>
<dbReference type="EMBL" id="QDDL01000010">
    <property type="protein sequence ID" value="PVZ65400.1"/>
    <property type="molecule type" value="Genomic_DNA"/>
</dbReference>
<comment type="caution">
    <text evidence="1">The sequence shown here is derived from an EMBL/GenBank/DDBJ whole genome shotgun (WGS) entry which is preliminary data.</text>
</comment>
<accession>A0A2V1GWD3</accession>
<dbReference type="AlphaFoldDB" id="A0A2V1GWD3"/>
<name>A0A2V1GWD3_9GAMM</name>